<dbReference type="InterPro" id="IPR026866">
    <property type="entry name" value="CR006_AAA"/>
</dbReference>
<keyword evidence="1" id="KW-0175">Coiled coil</keyword>
<keyword evidence="4" id="KW-1185">Reference proteome</keyword>
<dbReference type="PANTHER" id="PTHR32114">
    <property type="entry name" value="ABC TRANSPORTER ABCH.3"/>
    <property type="match status" value="1"/>
</dbReference>
<evidence type="ECO:0000313" key="3">
    <source>
        <dbReference type="EMBL" id="QDV07303.1"/>
    </source>
</evidence>
<evidence type="ECO:0000256" key="1">
    <source>
        <dbReference type="SAM" id="Coils"/>
    </source>
</evidence>
<dbReference type="AlphaFoldDB" id="A0A518ET96"/>
<dbReference type="EMBL" id="CP036434">
    <property type="protein sequence ID" value="QDV07303.1"/>
    <property type="molecule type" value="Genomic_DNA"/>
</dbReference>
<sequence length="760" mass="83953">MIKQFKYINNLGRFETFKGCPKTALRPLTLVYSENGRGKTTLCALLRSLSTGDPEHLQARKRVSAEKGPHAVVTIDGAERSFDGEKWSGTGPKVLVFDDHFTAANVCSGLEVAAGHRQGLHELVVGEEGVRLQRTVEELTVEISEHQTLLRGKAREIPQETLGAYSLDDFCALAEIDNIDEELQEAGKSASVLRDQEKIRTTGEFTAIAMPTVPSDEVRAVLAKILPDLDAAALAAVSAHFKHLGDKGERWVSEGSQFQVGESCPYCGQETDGVQIVAHYRRYFSDAYAKHKEDIARVRTLVGEAFDGDRLARFQRLVEQARERRGFWVHYIEGLPAFDVDAGALAAAWAGARDALLVALESKSRAPLDRLALDDADEAKLTHYTDFSDRMLALSTALLDMNEAIAAAKEHATHGNLAAAEAQLSRLQATQRRYEPEVAAKCTAYRAAKTAKDAAETKKEDARKALDEHRKNTFGKYQGAINKFLDRFNADFRLEALEPSDPRGIPSSTYALGVNKGRVPLANRKVGPSFSTALSAGDRNTLALALFFATLTERDSLDDVTVVIDDPVSSLDDGRCFATVQEIRKLLGKAKQVIVLSHARPFLCQLWDRADKGATATIELRDVDTDSSTLQPWDAEAAAVTEYDRLYKTVSEYAECSQGDSQVVAPSLRKLLEGYSRVAFVERFPAGCLLGKFIDVARQAERDGTPLLSNERLEELDDLRDYTNQFHHNTSKTWQENLANINETQLKGYAGRVIRFVRGE</sequence>
<dbReference type="Proteomes" id="UP000320390">
    <property type="component" value="Chromosome"/>
</dbReference>
<dbReference type="InterPro" id="IPR027417">
    <property type="entry name" value="P-loop_NTPase"/>
</dbReference>
<gene>
    <name evidence="3" type="ORF">Poly30_28260</name>
</gene>
<evidence type="ECO:0000259" key="2">
    <source>
        <dbReference type="Pfam" id="PF13166"/>
    </source>
</evidence>
<name>A0A518ET96_9BACT</name>
<feature type="coiled-coil region" evidence="1">
    <location>
        <begin position="445"/>
        <end position="472"/>
    </location>
</feature>
<dbReference type="Gene3D" id="3.40.50.300">
    <property type="entry name" value="P-loop containing nucleotide triphosphate hydrolases"/>
    <property type="match status" value="1"/>
</dbReference>
<dbReference type="RefSeq" id="WP_419190167.1">
    <property type="nucleotide sequence ID" value="NZ_CP036434.1"/>
</dbReference>
<proteinExistence type="predicted"/>
<dbReference type="PANTHER" id="PTHR32114:SF2">
    <property type="entry name" value="ABC TRANSPORTER ABCH.3"/>
    <property type="match status" value="1"/>
</dbReference>
<feature type="domain" description="Protein CR006 P-loop" evidence="2">
    <location>
        <begin position="249"/>
        <end position="734"/>
    </location>
</feature>
<dbReference type="SUPFAM" id="SSF52540">
    <property type="entry name" value="P-loop containing nucleoside triphosphate hydrolases"/>
    <property type="match status" value="1"/>
</dbReference>
<dbReference type="Pfam" id="PF13166">
    <property type="entry name" value="AAA_13"/>
    <property type="match status" value="1"/>
</dbReference>
<reference evidence="3 4" key="1">
    <citation type="submission" date="2019-02" db="EMBL/GenBank/DDBJ databases">
        <title>Deep-cultivation of Planctomycetes and their phenomic and genomic characterization uncovers novel biology.</title>
        <authorList>
            <person name="Wiegand S."/>
            <person name="Jogler M."/>
            <person name="Boedeker C."/>
            <person name="Pinto D."/>
            <person name="Vollmers J."/>
            <person name="Rivas-Marin E."/>
            <person name="Kohn T."/>
            <person name="Peeters S.H."/>
            <person name="Heuer A."/>
            <person name="Rast P."/>
            <person name="Oberbeckmann S."/>
            <person name="Bunk B."/>
            <person name="Jeske O."/>
            <person name="Meyerdierks A."/>
            <person name="Storesund J.E."/>
            <person name="Kallscheuer N."/>
            <person name="Luecker S."/>
            <person name="Lage O.M."/>
            <person name="Pohl T."/>
            <person name="Merkel B.J."/>
            <person name="Hornburger P."/>
            <person name="Mueller R.-W."/>
            <person name="Bruemmer F."/>
            <person name="Labrenz M."/>
            <person name="Spormann A.M."/>
            <person name="Op den Camp H."/>
            <person name="Overmann J."/>
            <person name="Amann R."/>
            <person name="Jetten M.S.M."/>
            <person name="Mascher T."/>
            <person name="Medema M.H."/>
            <person name="Devos D.P."/>
            <person name="Kaster A.-K."/>
            <person name="Ovreas L."/>
            <person name="Rohde M."/>
            <person name="Galperin M.Y."/>
            <person name="Jogler C."/>
        </authorList>
    </citation>
    <scope>NUCLEOTIDE SEQUENCE [LARGE SCALE GENOMIC DNA]</scope>
    <source>
        <strain evidence="3 4">Poly30</strain>
    </source>
</reference>
<organism evidence="3 4">
    <name type="scientific">Saltatorellus ferox</name>
    <dbReference type="NCBI Taxonomy" id="2528018"/>
    <lineage>
        <taxon>Bacteria</taxon>
        <taxon>Pseudomonadati</taxon>
        <taxon>Planctomycetota</taxon>
        <taxon>Planctomycetia</taxon>
        <taxon>Planctomycetia incertae sedis</taxon>
        <taxon>Saltatorellus</taxon>
    </lineage>
</organism>
<protein>
    <recommendedName>
        <fullName evidence="2">Protein CR006 P-loop domain-containing protein</fullName>
    </recommendedName>
</protein>
<evidence type="ECO:0000313" key="4">
    <source>
        <dbReference type="Proteomes" id="UP000320390"/>
    </source>
</evidence>
<accession>A0A518ET96</accession>